<dbReference type="PRINTS" id="PR00081">
    <property type="entry name" value="GDHRDH"/>
</dbReference>
<dbReference type="EMBL" id="BNBO01000016">
    <property type="protein sequence ID" value="GHH71957.1"/>
    <property type="molecule type" value="Genomic_DNA"/>
</dbReference>
<dbReference type="PANTHER" id="PTHR43976:SF16">
    <property type="entry name" value="SHORT-CHAIN DEHYDROGENASE_REDUCTASE FAMILY PROTEIN"/>
    <property type="match status" value="1"/>
</dbReference>
<evidence type="ECO:0000256" key="3">
    <source>
        <dbReference type="RuleBase" id="RU000363"/>
    </source>
</evidence>
<dbReference type="InterPro" id="IPR020904">
    <property type="entry name" value="Sc_DH/Rdtase_CS"/>
</dbReference>
<keyword evidence="2" id="KW-0560">Oxidoreductase</keyword>
<feature type="compositionally biased region" description="Low complexity" evidence="4">
    <location>
        <begin position="12"/>
        <end position="29"/>
    </location>
</feature>
<dbReference type="AlphaFoldDB" id="A0A919FT17"/>
<dbReference type="Pfam" id="PF00106">
    <property type="entry name" value="adh_short"/>
    <property type="match status" value="1"/>
</dbReference>
<evidence type="ECO:0000256" key="4">
    <source>
        <dbReference type="SAM" id="MobiDB-lite"/>
    </source>
</evidence>
<feature type="domain" description="Ketoreductase" evidence="5">
    <location>
        <begin position="78"/>
        <end position="254"/>
    </location>
</feature>
<dbReference type="SMART" id="SM00822">
    <property type="entry name" value="PKS_KR"/>
    <property type="match status" value="1"/>
</dbReference>
<evidence type="ECO:0000259" key="5">
    <source>
        <dbReference type="SMART" id="SM00822"/>
    </source>
</evidence>
<dbReference type="InterPro" id="IPR051911">
    <property type="entry name" value="SDR_oxidoreductase"/>
</dbReference>
<sequence length="371" mass="37828">MRGVLPDRISARRPAFGTRTGARRTAPATRSDLGVDLAVRPPCAGRTPRAAVRSRAGRATASLSLGPYFSAKGIDMTRRWLVTGCSSGLGLALAEAVARAGDSVVATTRRPGALDPLVKAFPGRVVEAPLDVRDAGQCRAVVELAAERLGGVDVLVNNAGCGVFGAVEEISDDELRDQLEVLVVGPWRLTREVLPLMRAQGAGHVVNVSSLAGRTVFPGLGAYSAGKYALEAMSQALAAEAAAFGVRVTVLEPGGYDTRYGTSVVPAAAAVPVYRPVTGPMLDGLRGMAGNAELGRPDAFAALVRRVVADGSAPLRLPVGEDAFGYLGVLAQGAAEELAAARAFVAGGGADGPEAGGPVPAARAAAVEHPA</sequence>
<keyword evidence="7" id="KW-1185">Reference proteome</keyword>
<dbReference type="PRINTS" id="PR00080">
    <property type="entry name" value="SDRFAMILY"/>
</dbReference>
<dbReference type="PROSITE" id="PS00061">
    <property type="entry name" value="ADH_SHORT"/>
    <property type="match status" value="1"/>
</dbReference>
<dbReference type="InterPro" id="IPR057326">
    <property type="entry name" value="KR_dom"/>
</dbReference>
<dbReference type="CDD" id="cd05374">
    <property type="entry name" value="17beta-HSD-like_SDR_c"/>
    <property type="match status" value="1"/>
</dbReference>
<evidence type="ECO:0000313" key="7">
    <source>
        <dbReference type="Proteomes" id="UP000617734"/>
    </source>
</evidence>
<organism evidence="6 7">
    <name type="scientific">Kitasatospora indigofera</name>
    <dbReference type="NCBI Taxonomy" id="67307"/>
    <lineage>
        <taxon>Bacteria</taxon>
        <taxon>Bacillati</taxon>
        <taxon>Actinomycetota</taxon>
        <taxon>Actinomycetes</taxon>
        <taxon>Kitasatosporales</taxon>
        <taxon>Streptomycetaceae</taxon>
        <taxon>Kitasatospora</taxon>
    </lineage>
</organism>
<comment type="caution">
    <text evidence="6">The sequence shown here is derived from an EMBL/GenBank/DDBJ whole genome shotgun (WGS) entry which is preliminary data.</text>
</comment>
<reference evidence="6" key="1">
    <citation type="journal article" date="2014" name="Int. J. Syst. Evol. Microbiol.">
        <title>Complete genome sequence of Corynebacterium casei LMG S-19264T (=DSM 44701T), isolated from a smear-ripened cheese.</title>
        <authorList>
            <consortium name="US DOE Joint Genome Institute (JGI-PGF)"/>
            <person name="Walter F."/>
            <person name="Albersmeier A."/>
            <person name="Kalinowski J."/>
            <person name="Ruckert C."/>
        </authorList>
    </citation>
    <scope>NUCLEOTIDE SEQUENCE</scope>
    <source>
        <strain evidence="6">JCM 4646</strain>
    </source>
</reference>
<dbReference type="InterPro" id="IPR002347">
    <property type="entry name" value="SDR_fam"/>
</dbReference>
<protein>
    <recommendedName>
        <fullName evidence="5">Ketoreductase domain-containing protein</fullName>
    </recommendedName>
</protein>
<evidence type="ECO:0000313" key="6">
    <source>
        <dbReference type="EMBL" id="GHH71957.1"/>
    </source>
</evidence>
<dbReference type="Proteomes" id="UP000617734">
    <property type="component" value="Unassembled WGS sequence"/>
</dbReference>
<dbReference type="PANTHER" id="PTHR43976">
    <property type="entry name" value="SHORT CHAIN DEHYDROGENASE"/>
    <property type="match status" value="1"/>
</dbReference>
<dbReference type="GO" id="GO:0016491">
    <property type="term" value="F:oxidoreductase activity"/>
    <property type="evidence" value="ECO:0007669"/>
    <property type="project" value="UniProtKB-KW"/>
</dbReference>
<name>A0A919FT17_9ACTN</name>
<feature type="region of interest" description="Disordered" evidence="4">
    <location>
        <begin position="1"/>
        <end position="29"/>
    </location>
</feature>
<dbReference type="InterPro" id="IPR036291">
    <property type="entry name" value="NAD(P)-bd_dom_sf"/>
</dbReference>
<comment type="similarity">
    <text evidence="1 3">Belongs to the short-chain dehydrogenases/reductases (SDR) family.</text>
</comment>
<evidence type="ECO:0000256" key="1">
    <source>
        <dbReference type="ARBA" id="ARBA00006484"/>
    </source>
</evidence>
<accession>A0A919FT17</accession>
<evidence type="ECO:0000256" key="2">
    <source>
        <dbReference type="ARBA" id="ARBA00023002"/>
    </source>
</evidence>
<dbReference type="Gene3D" id="3.40.50.720">
    <property type="entry name" value="NAD(P)-binding Rossmann-like Domain"/>
    <property type="match status" value="1"/>
</dbReference>
<proteinExistence type="inferred from homology"/>
<reference evidence="6" key="2">
    <citation type="submission" date="2020-09" db="EMBL/GenBank/DDBJ databases">
        <authorList>
            <person name="Sun Q."/>
            <person name="Ohkuma M."/>
        </authorList>
    </citation>
    <scope>NUCLEOTIDE SEQUENCE</scope>
    <source>
        <strain evidence="6">JCM 4646</strain>
    </source>
</reference>
<dbReference type="SUPFAM" id="SSF51735">
    <property type="entry name" value="NAD(P)-binding Rossmann-fold domains"/>
    <property type="match status" value="1"/>
</dbReference>
<gene>
    <name evidence="6" type="ORF">GCM10018781_34140</name>
</gene>